<dbReference type="EMBL" id="JAQIBC010000011">
    <property type="protein sequence ID" value="MDM5264641.1"/>
    <property type="molecule type" value="Genomic_DNA"/>
</dbReference>
<dbReference type="Proteomes" id="UP001169066">
    <property type="component" value="Unassembled WGS sequence"/>
</dbReference>
<feature type="region of interest" description="Disordered" evidence="1">
    <location>
        <begin position="41"/>
        <end position="64"/>
    </location>
</feature>
<feature type="compositionally biased region" description="Basic and acidic residues" evidence="1">
    <location>
        <begin position="55"/>
        <end position="64"/>
    </location>
</feature>
<comment type="caution">
    <text evidence="3">The sequence shown here is derived from an EMBL/GenBank/DDBJ whole genome shotgun (WGS) entry which is preliminary data.</text>
</comment>
<protein>
    <submittedName>
        <fullName evidence="3">Uncharacterized protein</fullName>
    </submittedName>
</protein>
<keyword evidence="4" id="KW-1185">Reference proteome</keyword>
<feature type="compositionally biased region" description="Polar residues" evidence="1">
    <location>
        <begin position="44"/>
        <end position="54"/>
    </location>
</feature>
<evidence type="ECO:0000256" key="2">
    <source>
        <dbReference type="SAM" id="SignalP"/>
    </source>
</evidence>
<accession>A0ABT7QUD7</accession>
<feature type="chain" id="PRO_5047295829" evidence="2">
    <location>
        <begin position="21"/>
        <end position="64"/>
    </location>
</feature>
<evidence type="ECO:0000313" key="3">
    <source>
        <dbReference type="EMBL" id="MDM5264641.1"/>
    </source>
</evidence>
<evidence type="ECO:0000256" key="1">
    <source>
        <dbReference type="SAM" id="MobiDB-lite"/>
    </source>
</evidence>
<organism evidence="3 4">
    <name type="scientific">Sulfurovum xiamenensis</name>
    <dbReference type="NCBI Taxonomy" id="3019066"/>
    <lineage>
        <taxon>Bacteria</taxon>
        <taxon>Pseudomonadati</taxon>
        <taxon>Campylobacterota</taxon>
        <taxon>Epsilonproteobacteria</taxon>
        <taxon>Campylobacterales</taxon>
        <taxon>Sulfurovaceae</taxon>
        <taxon>Sulfurovum</taxon>
    </lineage>
</organism>
<gene>
    <name evidence="3" type="ORF">PF327_10590</name>
</gene>
<keyword evidence="2" id="KW-0732">Signal</keyword>
<reference evidence="3" key="1">
    <citation type="submission" date="2023-01" db="EMBL/GenBank/DDBJ databases">
        <title>Sulfurovum sp. XTW-4 genome assembly.</title>
        <authorList>
            <person name="Wang J."/>
        </authorList>
    </citation>
    <scope>NUCLEOTIDE SEQUENCE</scope>
    <source>
        <strain evidence="3">XTW-4</strain>
    </source>
</reference>
<dbReference type="RefSeq" id="WP_008241703.1">
    <property type="nucleotide sequence ID" value="NZ_JAQIBC010000011.1"/>
</dbReference>
<sequence length="64" mass="6965">MKKIIVTAVAFAALLTNVQADFSFGEMFEDMKQAALTLTKDSQETSVKVSAQPKTTEDSKAKHS</sequence>
<evidence type="ECO:0000313" key="4">
    <source>
        <dbReference type="Proteomes" id="UP001169066"/>
    </source>
</evidence>
<proteinExistence type="predicted"/>
<name>A0ABT7QUD7_9BACT</name>
<feature type="signal peptide" evidence="2">
    <location>
        <begin position="1"/>
        <end position="20"/>
    </location>
</feature>